<reference evidence="2 3" key="1">
    <citation type="submission" date="2020-01" db="EMBL/GenBank/DDBJ databases">
        <title>Ponticoccus aerotolerans gen. nov., sp. nov., an anaerobic bacterium and proposal of Ponticoccusceae fam. nov., Ponticoccusles ord. nov. and Ponticoccuse classis nov. in the phylum Kiritimatiellaeota.</title>
        <authorList>
            <person name="Zhou L.Y."/>
            <person name="Du Z.J."/>
        </authorList>
    </citation>
    <scope>NUCLEOTIDE SEQUENCE [LARGE SCALE GENOMIC DNA]</scope>
    <source>
        <strain evidence="2 3">S-5007</strain>
    </source>
</reference>
<evidence type="ECO:0000313" key="2">
    <source>
        <dbReference type="EMBL" id="QHI70350.1"/>
    </source>
</evidence>
<dbReference type="AlphaFoldDB" id="A0A6P1M6Y8"/>
<dbReference type="Proteomes" id="UP000464954">
    <property type="component" value="Chromosome"/>
</dbReference>
<accession>A0A6P1M6Y8</accession>
<evidence type="ECO:0000256" key="1">
    <source>
        <dbReference type="SAM" id="SignalP"/>
    </source>
</evidence>
<keyword evidence="1" id="KW-0732">Signal</keyword>
<protein>
    <recommendedName>
        <fullName evidence="4">Autotransporter outer membrane beta-barrel domain-containing protein</fullName>
    </recommendedName>
</protein>
<dbReference type="RefSeq" id="WP_160629527.1">
    <property type="nucleotide sequence ID" value="NZ_CP047593.1"/>
</dbReference>
<dbReference type="KEGG" id="taer:GT409_13175"/>
<keyword evidence="3" id="KW-1185">Reference proteome</keyword>
<name>A0A6P1M6Y8_9BACT</name>
<evidence type="ECO:0000313" key="3">
    <source>
        <dbReference type="Proteomes" id="UP000464954"/>
    </source>
</evidence>
<sequence length="828" mass="87405">MKAIRVLQIIIVGTVALVASAQADTAWNADVSIDAAWSVAGNWSAGVPDSNDVAYFTNTQATTYSVDVDSAAQAHKLHVTQGYTFDGAGSLTLIRNDASSLNQTLGNYSPSTTLTINTDVTINQLGAGVAEVYNQYAGGNLILNGSFTQTGNNYINLSGLGTIELNGDITLVDRFRFGKDGLNVVIGGSGTTTSSAAWTFARAANLYLNRTGAYTTAAEYLYMERAMLFLGADNALAAGTDVRMKANYGTGGITAQGFDQAFGWLDVDADAFFDLGGTDSVWTFEDSSLAISDWASGVVLYITNAPSATIRFAIDSGSGGTGLTEIQIGKISLDGVVLTSNDTTVADGYLYITPLPAAAETSWNSDVSEGAAWETAGNWSDGVPGSGSVAYFTNTQSTTYTVTVDSAAMANQLYADQAYTFDGAGSITLIRNDAASINQALGNYSLSTTLTLNTDVTINELGAGVAEIYSQYAGGRLVLNGSLTHTGNNYMNLSGDGTIELNGDIDLVDRFRFGKDGLNVVIGGSGTTASSTAWTFARAANLYLNRTGAYTTDQQYLYMEKAMVTLGADQALAEGTDVRMKNSVGTGGITAQGYDQNFGWLDVDYDAFFDFAGSDSVWTFEDSSLAESAWATDVVLYITNAQNATIRFAIDSGSGGTGLSDSQIEKISLNGTLLTTNDTSVSDGYLYIANGAGSEALYNMWAGEYELTSPESDLLSDPDGDGANNLLEYALGGNPTNSDASAILPVYSVTNQNGTNWLEYVYFRRLDAADRGINYTVEKNSNLLSVESWSTNGIAETSAPVDAEFESVTNRVSTGEANAQFMKLNVEF</sequence>
<organism evidence="2 3">
    <name type="scientific">Tichowtungia aerotolerans</name>
    <dbReference type="NCBI Taxonomy" id="2697043"/>
    <lineage>
        <taxon>Bacteria</taxon>
        <taxon>Pseudomonadati</taxon>
        <taxon>Kiritimatiellota</taxon>
        <taxon>Tichowtungiia</taxon>
        <taxon>Tichowtungiales</taxon>
        <taxon>Tichowtungiaceae</taxon>
        <taxon>Tichowtungia</taxon>
    </lineage>
</organism>
<proteinExistence type="predicted"/>
<dbReference type="EMBL" id="CP047593">
    <property type="protein sequence ID" value="QHI70350.1"/>
    <property type="molecule type" value="Genomic_DNA"/>
</dbReference>
<gene>
    <name evidence="2" type="ORF">GT409_13175</name>
</gene>
<feature type="chain" id="PRO_5026898107" description="Autotransporter outer membrane beta-barrel domain-containing protein" evidence="1">
    <location>
        <begin position="22"/>
        <end position="828"/>
    </location>
</feature>
<evidence type="ECO:0008006" key="4">
    <source>
        <dbReference type="Google" id="ProtNLM"/>
    </source>
</evidence>
<feature type="signal peptide" evidence="1">
    <location>
        <begin position="1"/>
        <end position="21"/>
    </location>
</feature>